<dbReference type="eggNOG" id="COG2072">
    <property type="taxonomic scope" value="Bacteria"/>
</dbReference>
<protein>
    <submittedName>
        <fullName evidence="4">Cyclohexanone monooxygenase</fullName>
    </submittedName>
</protein>
<dbReference type="STRING" id="1192034.CAP_6655"/>
<dbReference type="AlphaFoldDB" id="A0A017T1B6"/>
<dbReference type="InterPro" id="IPR036188">
    <property type="entry name" value="FAD/NAD-bd_sf"/>
</dbReference>
<keyword evidence="4" id="KW-0503">Monooxygenase</keyword>
<sequence>MLVSSPAMQDELRGAEATCHIAIIGAGFSGVAMAIQLKKAGIHDFVVFEAADEVGGTWRDNVYPGCACDVPSHLYSYSFEPNAHWSRVYGEQGEIWAYLRRCVEKYGLRPHLRLGAKIRRAVFDEASGTWQLTTAQGETCRAKVVISGTGPLARPVVPELPGLERFAGRTFHSARWDHGYDLRGKRVAVVGTGASAIQFVPQIAKVVEVLHLFQRTPPWVMPKLDRAFTEREKARFARYPALDKAYRALVYWVMELRGAGFVVEPKLLALLEKLAVQHVRASVKDPELRRKVTPSYRMGCKRILISNDYYPALGRPNVELVTHGVREVEAHAIVTEDGERRPVDAIVFGTGFDVSDFLGQMEIRGLGGKGLDEAWQEGAEAYHGVAIAGFPNLFLLLGPNSGLGHNSMIFMIEAQVHFVLQCLKLLREKDARYLSVRPPAQRTYNDGLQDRSKNTVWMTGCRSWYLDEQGRNFSLWPGFTVEYWLRTRRVRPSDFEAVA</sequence>
<dbReference type="PRINTS" id="PR00368">
    <property type="entry name" value="FADPNR"/>
</dbReference>
<dbReference type="EMBL" id="ASRX01000057">
    <property type="protein sequence ID" value="EYF02625.1"/>
    <property type="molecule type" value="Genomic_DNA"/>
</dbReference>
<organism evidence="4 5">
    <name type="scientific">Chondromyces apiculatus DSM 436</name>
    <dbReference type="NCBI Taxonomy" id="1192034"/>
    <lineage>
        <taxon>Bacteria</taxon>
        <taxon>Pseudomonadati</taxon>
        <taxon>Myxococcota</taxon>
        <taxon>Polyangia</taxon>
        <taxon>Polyangiales</taxon>
        <taxon>Polyangiaceae</taxon>
        <taxon>Chondromyces</taxon>
    </lineage>
</organism>
<dbReference type="SUPFAM" id="SSF51905">
    <property type="entry name" value="FAD/NAD(P)-binding domain"/>
    <property type="match status" value="1"/>
</dbReference>
<dbReference type="RefSeq" id="WP_231511766.1">
    <property type="nucleotide sequence ID" value="NZ_ASRX01000057.1"/>
</dbReference>
<dbReference type="GO" id="GO:0050661">
    <property type="term" value="F:NADP binding"/>
    <property type="evidence" value="ECO:0007669"/>
    <property type="project" value="InterPro"/>
</dbReference>
<dbReference type="Gene3D" id="3.50.50.60">
    <property type="entry name" value="FAD/NAD(P)-binding domain"/>
    <property type="match status" value="2"/>
</dbReference>
<comment type="caution">
    <text evidence="4">The sequence shown here is derived from an EMBL/GenBank/DDBJ whole genome shotgun (WGS) entry which is preliminary data.</text>
</comment>
<dbReference type="PANTHER" id="PTHR42877:SF4">
    <property type="entry name" value="FAD_NAD(P)-BINDING DOMAIN-CONTAINING PROTEIN-RELATED"/>
    <property type="match status" value="1"/>
</dbReference>
<name>A0A017T1B6_9BACT</name>
<keyword evidence="2" id="KW-0274">FAD</keyword>
<keyword evidence="1" id="KW-0285">Flavoprotein</keyword>
<keyword evidence="5" id="KW-1185">Reference proteome</keyword>
<evidence type="ECO:0000256" key="1">
    <source>
        <dbReference type="ARBA" id="ARBA00022630"/>
    </source>
</evidence>
<proteinExistence type="predicted"/>
<keyword evidence="3" id="KW-0560">Oxidoreductase</keyword>
<dbReference type="Pfam" id="PF00743">
    <property type="entry name" value="FMO-like"/>
    <property type="match status" value="1"/>
</dbReference>
<accession>A0A017T1B6</accession>
<reference evidence="4 5" key="1">
    <citation type="submission" date="2013-05" db="EMBL/GenBank/DDBJ databases">
        <title>Genome assembly of Chondromyces apiculatus DSM 436.</title>
        <authorList>
            <person name="Sharma G."/>
            <person name="Khatri I."/>
            <person name="Kaur C."/>
            <person name="Mayilraj S."/>
            <person name="Subramanian S."/>
        </authorList>
    </citation>
    <scope>NUCLEOTIDE SEQUENCE [LARGE SCALE GENOMIC DNA]</scope>
    <source>
        <strain evidence="4 5">DSM 436</strain>
    </source>
</reference>
<dbReference type="InterPro" id="IPR051209">
    <property type="entry name" value="FAD-bind_Monooxygenase_sf"/>
</dbReference>
<dbReference type="GO" id="GO:0050660">
    <property type="term" value="F:flavin adenine dinucleotide binding"/>
    <property type="evidence" value="ECO:0007669"/>
    <property type="project" value="InterPro"/>
</dbReference>
<evidence type="ECO:0000313" key="4">
    <source>
        <dbReference type="EMBL" id="EYF02625.1"/>
    </source>
</evidence>
<dbReference type="Proteomes" id="UP000019678">
    <property type="component" value="Unassembled WGS sequence"/>
</dbReference>
<dbReference type="GO" id="GO:0004499">
    <property type="term" value="F:N,N-dimethylaniline monooxygenase activity"/>
    <property type="evidence" value="ECO:0007669"/>
    <property type="project" value="InterPro"/>
</dbReference>
<gene>
    <name evidence="4" type="ORF">CAP_6655</name>
</gene>
<evidence type="ECO:0000256" key="3">
    <source>
        <dbReference type="ARBA" id="ARBA00023002"/>
    </source>
</evidence>
<dbReference type="InterPro" id="IPR020946">
    <property type="entry name" value="Flavin_mOase-like"/>
</dbReference>
<evidence type="ECO:0000256" key="2">
    <source>
        <dbReference type="ARBA" id="ARBA00022827"/>
    </source>
</evidence>
<dbReference type="PRINTS" id="PR00469">
    <property type="entry name" value="PNDRDTASEII"/>
</dbReference>
<dbReference type="PANTHER" id="PTHR42877">
    <property type="entry name" value="L-ORNITHINE N(5)-MONOOXYGENASE-RELATED"/>
    <property type="match status" value="1"/>
</dbReference>
<evidence type="ECO:0000313" key="5">
    <source>
        <dbReference type="Proteomes" id="UP000019678"/>
    </source>
</evidence>